<dbReference type="Proteomes" id="UP001153954">
    <property type="component" value="Unassembled WGS sequence"/>
</dbReference>
<comment type="similarity">
    <text evidence="2">Belongs to the mitochondrion-specific ribosomal protein mL43 family.</text>
</comment>
<dbReference type="SUPFAM" id="SSF52833">
    <property type="entry name" value="Thioredoxin-like"/>
    <property type="match status" value="1"/>
</dbReference>
<dbReference type="PANTHER" id="PTHR21396">
    <property type="entry name" value="39S RIBOSOMAL PROTEIN L43"/>
    <property type="match status" value="1"/>
</dbReference>
<comment type="caution">
    <text evidence="8">The sequence shown here is derived from an EMBL/GenBank/DDBJ whole genome shotgun (WGS) entry which is preliminary data.</text>
</comment>
<dbReference type="SMART" id="SM00916">
    <property type="entry name" value="L51_S25_CI-B8"/>
    <property type="match status" value="1"/>
</dbReference>
<evidence type="ECO:0000256" key="5">
    <source>
        <dbReference type="ARBA" id="ARBA00023274"/>
    </source>
</evidence>
<dbReference type="GO" id="GO:0003735">
    <property type="term" value="F:structural constituent of ribosome"/>
    <property type="evidence" value="ECO:0007669"/>
    <property type="project" value="InterPro"/>
</dbReference>
<evidence type="ECO:0000256" key="6">
    <source>
        <dbReference type="ARBA" id="ARBA00035188"/>
    </source>
</evidence>
<evidence type="ECO:0000256" key="1">
    <source>
        <dbReference type="ARBA" id="ARBA00004173"/>
    </source>
</evidence>
<evidence type="ECO:0000313" key="9">
    <source>
        <dbReference type="Proteomes" id="UP001153954"/>
    </source>
</evidence>
<dbReference type="InterPro" id="IPR036249">
    <property type="entry name" value="Thioredoxin-like_sf"/>
</dbReference>
<reference evidence="8" key="1">
    <citation type="submission" date="2022-03" db="EMBL/GenBank/DDBJ databases">
        <authorList>
            <person name="Tunstrom K."/>
        </authorList>
    </citation>
    <scope>NUCLEOTIDE SEQUENCE</scope>
</reference>
<proteinExistence type="inferred from homology"/>
<evidence type="ECO:0000259" key="7">
    <source>
        <dbReference type="SMART" id="SM00916"/>
    </source>
</evidence>
<evidence type="ECO:0000256" key="3">
    <source>
        <dbReference type="ARBA" id="ARBA00022980"/>
    </source>
</evidence>
<keyword evidence="4" id="KW-0496">Mitochondrion</keyword>
<gene>
    <name evidence="8" type="ORF">EEDITHA_LOCUS16251</name>
</gene>
<organism evidence="8 9">
    <name type="scientific">Euphydryas editha</name>
    <name type="common">Edith's checkerspot</name>
    <dbReference type="NCBI Taxonomy" id="104508"/>
    <lineage>
        <taxon>Eukaryota</taxon>
        <taxon>Metazoa</taxon>
        <taxon>Ecdysozoa</taxon>
        <taxon>Arthropoda</taxon>
        <taxon>Hexapoda</taxon>
        <taxon>Insecta</taxon>
        <taxon>Pterygota</taxon>
        <taxon>Neoptera</taxon>
        <taxon>Endopterygota</taxon>
        <taxon>Lepidoptera</taxon>
        <taxon>Glossata</taxon>
        <taxon>Ditrysia</taxon>
        <taxon>Papilionoidea</taxon>
        <taxon>Nymphalidae</taxon>
        <taxon>Nymphalinae</taxon>
        <taxon>Euphydryas</taxon>
    </lineage>
</organism>
<evidence type="ECO:0000256" key="4">
    <source>
        <dbReference type="ARBA" id="ARBA00023128"/>
    </source>
</evidence>
<dbReference type="GO" id="GO:0032543">
    <property type="term" value="P:mitochondrial translation"/>
    <property type="evidence" value="ECO:0007669"/>
    <property type="project" value="InterPro"/>
</dbReference>
<keyword evidence="3" id="KW-0689">Ribosomal protein</keyword>
<feature type="domain" description="Ribosomal protein/NADH dehydrogenase" evidence="7">
    <location>
        <begin position="34"/>
        <end position="104"/>
    </location>
</feature>
<dbReference type="InterPro" id="IPR039927">
    <property type="entry name" value="Ribosomal_mL43"/>
</dbReference>
<keyword evidence="9" id="KW-1185">Reference proteome</keyword>
<protein>
    <recommendedName>
        <fullName evidence="6">Large ribosomal subunit protein mL43</fullName>
    </recommendedName>
</protein>
<evidence type="ECO:0000313" key="8">
    <source>
        <dbReference type="EMBL" id="CAH2101501.1"/>
    </source>
</evidence>
<comment type="subcellular location">
    <subcellularLocation>
        <location evidence="1">Mitochondrion</location>
    </subcellularLocation>
</comment>
<evidence type="ECO:0000256" key="2">
    <source>
        <dbReference type="ARBA" id="ARBA00006073"/>
    </source>
</evidence>
<dbReference type="PANTHER" id="PTHR21396:SF2">
    <property type="entry name" value="LARGE RIBOSOMAL SUBUNIT PROTEIN ML43"/>
    <property type="match status" value="1"/>
</dbReference>
<sequence>MSQLNYCWVEEGPRPQPRFIAKLRRVQLIFCICHSSSRGIRDYLEQGLVEFSRQNPDVIIYLKPEKHISPVFVAEYTNGDTISMSVHNRTNDEIVEAVEVLNTVQKYISGYRLQKYKYADYTSIIELRSTFKDLEPSEELPAPEYNDNKLSRSDIENIRQMFERQNVRKKKKK</sequence>
<dbReference type="GO" id="GO:0005762">
    <property type="term" value="C:mitochondrial large ribosomal subunit"/>
    <property type="evidence" value="ECO:0007669"/>
    <property type="project" value="TreeGrafter"/>
</dbReference>
<accession>A0AAU9UR87</accession>
<dbReference type="Pfam" id="PF05047">
    <property type="entry name" value="L51_S25_CI-B8"/>
    <property type="match status" value="1"/>
</dbReference>
<name>A0AAU9UR87_EUPED</name>
<dbReference type="AlphaFoldDB" id="A0AAU9UR87"/>
<dbReference type="Gene3D" id="3.40.30.10">
    <property type="entry name" value="Glutaredoxin"/>
    <property type="match status" value="1"/>
</dbReference>
<keyword evidence="5" id="KW-0687">Ribonucleoprotein</keyword>
<dbReference type="EMBL" id="CAKOGL010000023">
    <property type="protein sequence ID" value="CAH2101501.1"/>
    <property type="molecule type" value="Genomic_DNA"/>
</dbReference>
<dbReference type="InterPro" id="IPR007741">
    <property type="entry name" value="Ribosomal_mL43/mS25/NADH_DH"/>
</dbReference>